<proteinExistence type="predicted"/>
<evidence type="ECO:0000313" key="1">
    <source>
        <dbReference type="EMBL" id="MBP3193898.1"/>
    </source>
</evidence>
<protein>
    <submittedName>
        <fullName evidence="1">Uncharacterized protein</fullName>
    </submittedName>
</protein>
<dbReference type="Proteomes" id="UP000673975">
    <property type="component" value="Unassembled WGS sequence"/>
</dbReference>
<dbReference type="EMBL" id="JAFIDN010000017">
    <property type="protein sequence ID" value="MBP3193898.1"/>
    <property type="molecule type" value="Genomic_DNA"/>
</dbReference>
<organism evidence="1 2">
    <name type="scientific">Natronogracilivirga saccharolytica</name>
    <dbReference type="NCBI Taxonomy" id="2812953"/>
    <lineage>
        <taxon>Bacteria</taxon>
        <taxon>Pseudomonadati</taxon>
        <taxon>Balneolota</taxon>
        <taxon>Balneolia</taxon>
        <taxon>Balneolales</taxon>
        <taxon>Cyclonatronaceae</taxon>
        <taxon>Natronogracilivirga</taxon>
    </lineage>
</organism>
<name>A0A8J7SB90_9BACT</name>
<accession>A0A8J7SB90</accession>
<reference evidence="1" key="1">
    <citation type="submission" date="2021-02" db="EMBL/GenBank/DDBJ databases">
        <title>Natronogracilivirga saccharolytica gen. nov. sp. nov. a new anaerobic, haloalkiliphilic carbohydrate-fermenting bacterium from soda lake and proposing of Cyclonatronumiaceae fam. nov. in the phylum Balneolaeota.</title>
        <authorList>
            <person name="Zhilina T.N."/>
            <person name="Sorokin D.Y."/>
            <person name="Zavarzina D.G."/>
            <person name="Toshchakov S.V."/>
            <person name="Kublanov I.V."/>
        </authorList>
    </citation>
    <scope>NUCLEOTIDE SEQUENCE</scope>
    <source>
        <strain evidence="1">Z-1702</strain>
    </source>
</reference>
<dbReference type="AlphaFoldDB" id="A0A8J7SB90"/>
<dbReference type="RefSeq" id="WP_210513358.1">
    <property type="nucleotide sequence ID" value="NZ_JAFIDN010000017.1"/>
</dbReference>
<sequence length="57" mass="6645">MIELALVAATVYFVHRSWSVYKTGYDKVKGVAKKATYREQEALTQEELRKLKQLLNQ</sequence>
<gene>
    <name evidence="1" type="ORF">NATSA_14570</name>
</gene>
<evidence type="ECO:0000313" key="2">
    <source>
        <dbReference type="Proteomes" id="UP000673975"/>
    </source>
</evidence>
<keyword evidence="2" id="KW-1185">Reference proteome</keyword>
<comment type="caution">
    <text evidence="1">The sequence shown here is derived from an EMBL/GenBank/DDBJ whole genome shotgun (WGS) entry which is preliminary data.</text>
</comment>